<protein>
    <submittedName>
        <fullName evidence="1">Putative Glutamate receptor-like 84</fullName>
    </submittedName>
</protein>
<dbReference type="EMBL" id="JAHLQT010004633">
    <property type="protein sequence ID" value="KAG7175740.1"/>
    <property type="molecule type" value="Genomic_DNA"/>
</dbReference>
<dbReference type="AlphaFoldDB" id="A0A8J5TJK5"/>
<organism evidence="1 2">
    <name type="scientific">Homarus americanus</name>
    <name type="common">American lobster</name>
    <dbReference type="NCBI Taxonomy" id="6706"/>
    <lineage>
        <taxon>Eukaryota</taxon>
        <taxon>Metazoa</taxon>
        <taxon>Ecdysozoa</taxon>
        <taxon>Arthropoda</taxon>
        <taxon>Crustacea</taxon>
        <taxon>Multicrustacea</taxon>
        <taxon>Malacostraca</taxon>
        <taxon>Eumalacostraca</taxon>
        <taxon>Eucarida</taxon>
        <taxon>Decapoda</taxon>
        <taxon>Pleocyemata</taxon>
        <taxon>Astacidea</taxon>
        <taxon>Nephropoidea</taxon>
        <taxon>Nephropidae</taxon>
        <taxon>Homarus</taxon>
    </lineage>
</organism>
<keyword evidence="1" id="KW-0675">Receptor</keyword>
<feature type="non-terminal residue" evidence="1">
    <location>
        <position position="136"/>
    </location>
</feature>
<accession>A0A8J5TJK5</accession>
<evidence type="ECO:0000313" key="2">
    <source>
        <dbReference type="Proteomes" id="UP000747542"/>
    </source>
</evidence>
<proteinExistence type="predicted"/>
<name>A0A8J5TJK5_HOMAM</name>
<reference evidence="1" key="1">
    <citation type="journal article" date="2021" name="Sci. Adv.">
        <title>The American lobster genome reveals insights on longevity, neural, and immune adaptations.</title>
        <authorList>
            <person name="Polinski J.M."/>
            <person name="Zimin A.V."/>
            <person name="Clark K.F."/>
            <person name="Kohn A.B."/>
            <person name="Sadowski N."/>
            <person name="Timp W."/>
            <person name="Ptitsyn A."/>
            <person name="Khanna P."/>
            <person name="Romanova D.Y."/>
            <person name="Williams P."/>
            <person name="Greenwood S.J."/>
            <person name="Moroz L.L."/>
            <person name="Walt D.R."/>
            <person name="Bodnar A.G."/>
        </authorList>
    </citation>
    <scope>NUCLEOTIDE SEQUENCE</scope>
    <source>
        <strain evidence="1">GMGI-L3</strain>
    </source>
</reference>
<keyword evidence="2" id="KW-1185">Reference proteome</keyword>
<feature type="non-terminal residue" evidence="1">
    <location>
        <position position="1"/>
    </location>
</feature>
<sequence>RGLCRLAITRGGFMAVQYSMAFPLNSSLRPVVDQLIYHMGEFGLLDKYLRADISNTTHCLQPPGREDYRSDRKLAIGDFLGVFSLYAAGEVMRSYLKMVGSRRKVIKFGIREDGHGFGVKEKGHELGDREEGHEFW</sequence>
<gene>
    <name evidence="1" type="primary">Glrk-L84</name>
    <name evidence="1" type="ORF">Hamer_G009745</name>
</gene>
<dbReference type="Proteomes" id="UP000747542">
    <property type="component" value="Unassembled WGS sequence"/>
</dbReference>
<comment type="caution">
    <text evidence="1">The sequence shown here is derived from an EMBL/GenBank/DDBJ whole genome shotgun (WGS) entry which is preliminary data.</text>
</comment>
<evidence type="ECO:0000313" key="1">
    <source>
        <dbReference type="EMBL" id="KAG7175740.1"/>
    </source>
</evidence>